<dbReference type="InterPro" id="IPR002018">
    <property type="entry name" value="CarbesteraseB"/>
</dbReference>
<dbReference type="SUPFAM" id="SSF53474">
    <property type="entry name" value="alpha/beta-Hydrolases"/>
    <property type="match status" value="1"/>
</dbReference>
<dbReference type="EC" id="3.1.1.-" evidence="3"/>
<accession>A0ABN1PA61</accession>
<dbReference type="Gene3D" id="3.40.50.1820">
    <property type="entry name" value="alpha/beta hydrolase"/>
    <property type="match status" value="1"/>
</dbReference>
<sequence>MVRTGKGLVRGTADASTRVFQGIPYAARPERWTLPRPAAAWTGVRDASRPGPMCSQLDAEGKVDPRSSEDCLFLNVTTPAGRGAGRRPVIVWFHGGGWASGNGADYEARSLSRIGDAVVVTVNSRLGIFGFFGYPGLTDGGTFGLADQQASLRWVRANARAFGGDPANVTIMGESSGGASVCAQLVSPRSAGLFQRAVIESGSCLQHWAPNVMVPDNDAIEYWAPRSELARNGRTTGTELGCADLACLRGTPDVEGLLNHNALFGTPAYGTPILPVDPRRALKAGLVHRVPVLQGNTRDEHRYFARFFEDDAPMTAAEYRANLVKSFGRAMAAQIEKRYPVRAYPSPLIAWATVTTDSSWVCPTAEASRLLARRTPVYSFSFDDPHAAVLEGTFPAGYPAGAYHGSEVAYLFDFGPAAPMTATQRGLSGQMIRYWTNFARSGDPNGPGLPRWPAFAGGPTTQSLAPGRIGQVDLAVAHKCSAWK</sequence>
<keyword evidence="2 3" id="KW-0378">Hydrolase</keyword>
<name>A0ABN1PA61_9ACTN</name>
<evidence type="ECO:0000259" key="4">
    <source>
        <dbReference type="Pfam" id="PF00135"/>
    </source>
</evidence>
<dbReference type="InterPro" id="IPR029058">
    <property type="entry name" value="AB_hydrolase_fold"/>
</dbReference>
<dbReference type="PROSITE" id="PS00122">
    <property type="entry name" value="CARBOXYLESTERASE_B_1"/>
    <property type="match status" value="1"/>
</dbReference>
<feature type="domain" description="Carboxylesterase type B" evidence="4">
    <location>
        <begin position="2"/>
        <end position="458"/>
    </location>
</feature>
<dbReference type="Pfam" id="PF00135">
    <property type="entry name" value="COesterase"/>
    <property type="match status" value="1"/>
</dbReference>
<evidence type="ECO:0000256" key="1">
    <source>
        <dbReference type="ARBA" id="ARBA00005964"/>
    </source>
</evidence>
<reference evidence="5 6" key="1">
    <citation type="journal article" date="2019" name="Int. J. Syst. Evol. Microbiol.">
        <title>The Global Catalogue of Microorganisms (GCM) 10K type strain sequencing project: providing services to taxonomists for standard genome sequencing and annotation.</title>
        <authorList>
            <consortium name="The Broad Institute Genomics Platform"/>
            <consortium name="The Broad Institute Genome Sequencing Center for Infectious Disease"/>
            <person name="Wu L."/>
            <person name="Ma J."/>
        </authorList>
    </citation>
    <scope>NUCLEOTIDE SEQUENCE [LARGE SCALE GENOMIC DNA]</scope>
    <source>
        <strain evidence="5 6">JCM 10977</strain>
    </source>
</reference>
<proteinExistence type="inferred from homology"/>
<evidence type="ECO:0000313" key="5">
    <source>
        <dbReference type="EMBL" id="GAA0924922.1"/>
    </source>
</evidence>
<comment type="caution">
    <text evidence="5">The sequence shown here is derived from an EMBL/GenBank/DDBJ whole genome shotgun (WGS) entry which is preliminary data.</text>
</comment>
<evidence type="ECO:0000256" key="2">
    <source>
        <dbReference type="ARBA" id="ARBA00022801"/>
    </source>
</evidence>
<dbReference type="InterPro" id="IPR050309">
    <property type="entry name" value="Type-B_Carboxylest/Lipase"/>
</dbReference>
<organism evidence="5 6">
    <name type="scientific">Kribbella koreensis</name>
    <dbReference type="NCBI Taxonomy" id="57909"/>
    <lineage>
        <taxon>Bacteria</taxon>
        <taxon>Bacillati</taxon>
        <taxon>Actinomycetota</taxon>
        <taxon>Actinomycetes</taxon>
        <taxon>Propionibacteriales</taxon>
        <taxon>Kribbellaceae</taxon>
        <taxon>Kribbella</taxon>
    </lineage>
</organism>
<dbReference type="PANTHER" id="PTHR11559">
    <property type="entry name" value="CARBOXYLESTERASE"/>
    <property type="match status" value="1"/>
</dbReference>
<dbReference type="Proteomes" id="UP001500542">
    <property type="component" value="Unassembled WGS sequence"/>
</dbReference>
<gene>
    <name evidence="5" type="ORF">GCM10009554_04100</name>
</gene>
<evidence type="ECO:0000256" key="3">
    <source>
        <dbReference type="RuleBase" id="RU361235"/>
    </source>
</evidence>
<evidence type="ECO:0000313" key="6">
    <source>
        <dbReference type="Proteomes" id="UP001500542"/>
    </source>
</evidence>
<keyword evidence="6" id="KW-1185">Reference proteome</keyword>
<dbReference type="EMBL" id="BAAAHK010000001">
    <property type="protein sequence ID" value="GAA0924922.1"/>
    <property type="molecule type" value="Genomic_DNA"/>
</dbReference>
<comment type="similarity">
    <text evidence="1 3">Belongs to the type-B carboxylesterase/lipase family.</text>
</comment>
<protein>
    <recommendedName>
        <fullName evidence="3">Carboxylic ester hydrolase</fullName>
        <ecNumber evidence="3">3.1.1.-</ecNumber>
    </recommendedName>
</protein>
<dbReference type="InterPro" id="IPR019826">
    <property type="entry name" value="Carboxylesterase_B_AS"/>
</dbReference>